<organism evidence="1">
    <name type="scientific">Triticum urartu</name>
    <name type="common">Red wild einkorn</name>
    <name type="synonym">Crithodium urartu</name>
    <dbReference type="NCBI Taxonomy" id="4572"/>
    <lineage>
        <taxon>Eukaryota</taxon>
        <taxon>Viridiplantae</taxon>
        <taxon>Streptophyta</taxon>
        <taxon>Embryophyta</taxon>
        <taxon>Tracheophyta</taxon>
        <taxon>Spermatophyta</taxon>
        <taxon>Magnoliopsida</taxon>
        <taxon>Liliopsida</taxon>
        <taxon>Poales</taxon>
        <taxon>Poaceae</taxon>
        <taxon>BOP clade</taxon>
        <taxon>Pooideae</taxon>
        <taxon>Triticodae</taxon>
        <taxon>Triticeae</taxon>
        <taxon>Triticinae</taxon>
        <taxon>Triticum</taxon>
    </lineage>
</organism>
<sequence length="494" mass="55758">MTRPRKVSCGASCFYFLSNLSELCKLENSLWLHDITKLKTFDLDQLCIDHLNKEIDNFSTNLFNKTEIPLNISIYVGGCLSLAAIVYLDFVDFTKASEQRNINYAVHRIAHVQNEDFDYLSIVDLNTSSKKPFVLGFLPLRDISTTPYSARAIVLAEEKWLNAPQTYHNEENVIPNYSDISNVASTSNHNPESMFAYMQATLLSLQPNSNMQVNIAGTSTTNPIILLSAANNRNNLSEPAVNTNNRPVEVNNEPIRCSLFQDHVGVSPTPDVTLSHTSKDIQVQIPTRVLEQVSVPQQVQETDQAPTTVNIGFFVVLMKRIQLGTMVIIFTTHLIIIFLFSQTSESTQFDFNTLIDISDSEANQIDFQHVNIVPEIPLSGNSVYVSEQVQRCPNRPHVQTPVEIKMYNEVEGVWLAAFSRQTQHTTCWTKLGIQWTPFGNRLTALKLNRDSWRDPFFMEIFLTAGWSLWKEGTTNTSVELTLLLGPGFHASKMT</sequence>
<accession>M7YND2</accession>
<proteinExistence type="predicted"/>
<gene>
    <name evidence="1" type="ORF">TRIUR3_31379</name>
</gene>
<dbReference type="STRING" id="4572.M7YND2"/>
<reference evidence="1" key="1">
    <citation type="journal article" date="2013" name="Nature">
        <title>Draft genome of the wheat A-genome progenitor Triticum urartu.</title>
        <authorList>
            <person name="Ling H.Q."/>
            <person name="Zhao S."/>
            <person name="Liu D."/>
            <person name="Wang J."/>
            <person name="Sun H."/>
            <person name="Zhang C."/>
            <person name="Fan H."/>
            <person name="Li D."/>
            <person name="Dong L."/>
            <person name="Tao Y."/>
            <person name="Gao C."/>
            <person name="Wu H."/>
            <person name="Li Y."/>
            <person name="Cui Y."/>
            <person name="Guo X."/>
            <person name="Zheng S."/>
            <person name="Wang B."/>
            <person name="Yu K."/>
            <person name="Liang Q."/>
            <person name="Yang W."/>
            <person name="Lou X."/>
            <person name="Chen J."/>
            <person name="Feng M."/>
            <person name="Jian J."/>
            <person name="Zhang X."/>
            <person name="Luo G."/>
            <person name="Jiang Y."/>
            <person name="Liu J."/>
            <person name="Wang Z."/>
            <person name="Sha Y."/>
            <person name="Zhang B."/>
            <person name="Wu H."/>
            <person name="Tang D."/>
            <person name="Shen Q."/>
            <person name="Xue P."/>
            <person name="Zou S."/>
            <person name="Wang X."/>
            <person name="Liu X."/>
            <person name="Wang F."/>
            <person name="Yang Y."/>
            <person name="An X."/>
            <person name="Dong Z."/>
            <person name="Zhang K."/>
            <person name="Zhang X."/>
            <person name="Luo M.C."/>
            <person name="Dvorak J."/>
            <person name="Tong Y."/>
            <person name="Wang J."/>
            <person name="Yang H."/>
            <person name="Li Z."/>
            <person name="Wang D."/>
            <person name="Zhang A."/>
            <person name="Wang J."/>
        </authorList>
    </citation>
    <scope>NUCLEOTIDE SEQUENCE</scope>
</reference>
<dbReference type="AlphaFoldDB" id="M7YND2"/>
<protein>
    <submittedName>
        <fullName evidence="1">Uncharacterized protein</fullName>
    </submittedName>
</protein>
<name>M7YND2_TRIUA</name>
<dbReference type="EMBL" id="KD248997">
    <property type="protein sequence ID" value="EMS48887.1"/>
    <property type="molecule type" value="Genomic_DNA"/>
</dbReference>
<evidence type="ECO:0000313" key="1">
    <source>
        <dbReference type="EMBL" id="EMS48887.1"/>
    </source>
</evidence>